<name>A0ABT7MFY5_9PSEU</name>
<dbReference type="EMBL" id="JASVWF010000007">
    <property type="protein sequence ID" value="MDL5159574.1"/>
    <property type="molecule type" value="Genomic_DNA"/>
</dbReference>
<gene>
    <name evidence="1" type="ORF">QRT03_26645</name>
</gene>
<evidence type="ECO:0000313" key="1">
    <source>
        <dbReference type="EMBL" id="MDL5159574.1"/>
    </source>
</evidence>
<comment type="caution">
    <text evidence="1">The sequence shown here is derived from an EMBL/GenBank/DDBJ whole genome shotgun (WGS) entry which is preliminary data.</text>
</comment>
<evidence type="ECO:0008006" key="3">
    <source>
        <dbReference type="Google" id="ProtNLM"/>
    </source>
</evidence>
<accession>A0ABT7MFY5</accession>
<dbReference type="SUPFAM" id="SSF53756">
    <property type="entry name" value="UDP-Glycosyltransferase/glycogen phosphorylase"/>
    <property type="match status" value="1"/>
</dbReference>
<dbReference type="Proteomes" id="UP001231924">
    <property type="component" value="Unassembled WGS sequence"/>
</dbReference>
<dbReference type="Gene3D" id="3.40.50.2000">
    <property type="entry name" value="Glycogen Phosphorylase B"/>
    <property type="match status" value="1"/>
</dbReference>
<organism evidence="1 2">
    <name type="scientific">Actinomycetospora termitidis</name>
    <dbReference type="NCBI Taxonomy" id="3053470"/>
    <lineage>
        <taxon>Bacteria</taxon>
        <taxon>Bacillati</taxon>
        <taxon>Actinomycetota</taxon>
        <taxon>Actinomycetes</taxon>
        <taxon>Pseudonocardiales</taxon>
        <taxon>Pseudonocardiaceae</taxon>
        <taxon>Actinomycetospora</taxon>
    </lineage>
</organism>
<proteinExistence type="predicted"/>
<reference evidence="1 2" key="1">
    <citation type="submission" date="2023-06" db="EMBL/GenBank/DDBJ databases">
        <title>Actinomycetospora Odt1-22.</title>
        <authorList>
            <person name="Supong K."/>
        </authorList>
    </citation>
    <scope>NUCLEOTIDE SEQUENCE [LARGE SCALE GENOMIC DNA]</scope>
    <source>
        <strain evidence="1 2">Odt1-22</strain>
    </source>
</reference>
<sequence>MRKPVAVMELDPLGHRLRYVRLLMAAVEPSDRLLLVPNAVRDSPEFAEHLADLDARVVILPDGRRDAVAAAVDVAGEAGAHLVIPDGDKNVAPLLVALVRAGRRRPPVSLLLMRTTLPGGPERATAGMVLKPPLAWLLARLPGVRMRFLTDAFGVVVRRRGFPGVRPVRDPVTVPDDVAASRAPGGPFRLGVFGVITARKNVPLLLAALEGTPGVHLVVAGRCDPGVAATLADSPLADRLEVEDRLLTEEEFDAAVAGVDAVAVLHDNDAPSGIVAEAAARGVPVLGPARGWASSMVTGTGIGEVADLEAPDPVAEVRTALTRLIATRERRVAATRRAATRLGVTDFVSGLLGDVT</sequence>
<evidence type="ECO:0000313" key="2">
    <source>
        <dbReference type="Proteomes" id="UP001231924"/>
    </source>
</evidence>
<keyword evidence="2" id="KW-1185">Reference proteome</keyword>
<protein>
    <recommendedName>
        <fullName evidence="3">Glycosyltransferase</fullName>
    </recommendedName>
</protein>